<dbReference type="NCBIfam" id="TIGR02757">
    <property type="entry name" value="TIGR02757 family protein"/>
    <property type="match status" value="1"/>
</dbReference>
<accession>A9GUW0</accession>
<keyword evidence="3" id="KW-1185">Reference proteome</keyword>
<dbReference type="BioCyc" id="SCEL448385:SCE_RS02715-MONOMER"/>
<sequence>MRARGSGEAAPRPGDAAIKAAPRQRTDAARKPAPRPTEAAVKAAPRRRGAARDTAGDAARGAAGDAAGDAARGAAGDAARGAAGDAARGAAVKAALDGVRARCAVEERRARDPVSFVHRYTDPADQELVALIAASLAFGNVKALHAKIGEALDRLGPEIALTADDARAVSARLRGFRHRIYRDRDLVGLIVGARRVQRASGSLGAAFAAELSRTGDLRQALGAWVRAIRRAGGLDRRPDDRGAAHILPDPEKGSAAKRLMLLLRWMIRPADGVDLGLWPVPPSALLIPVDTHIEKLGYNIGLTDRRGATWKTAEEITAALRGFDPADPVKYDFALCHLGMLQQCPSRRDPVRCQGCGVKPVCRHWDE</sequence>
<dbReference type="GO" id="GO:0006281">
    <property type="term" value="P:DNA repair"/>
    <property type="evidence" value="ECO:0007669"/>
    <property type="project" value="InterPro"/>
</dbReference>
<proteinExistence type="predicted"/>
<dbReference type="InterPro" id="IPR014127">
    <property type="entry name" value="CHP02757"/>
</dbReference>
<dbReference type="GO" id="GO:0003824">
    <property type="term" value="F:catalytic activity"/>
    <property type="evidence" value="ECO:0007669"/>
    <property type="project" value="InterPro"/>
</dbReference>
<dbReference type="Gene3D" id="1.10.1670.10">
    <property type="entry name" value="Helix-hairpin-Helix base-excision DNA repair enzymes (C-terminal)"/>
    <property type="match status" value="1"/>
</dbReference>
<dbReference type="EMBL" id="AM746676">
    <property type="protein sequence ID" value="CAN90674.1"/>
    <property type="molecule type" value="Genomic_DNA"/>
</dbReference>
<evidence type="ECO:0000256" key="1">
    <source>
        <dbReference type="SAM" id="MobiDB-lite"/>
    </source>
</evidence>
<protein>
    <recommendedName>
        <fullName evidence="4">TIGR02757 family protein</fullName>
    </recommendedName>
</protein>
<dbReference type="Proteomes" id="UP000002139">
    <property type="component" value="Chromosome"/>
</dbReference>
<dbReference type="InterPro" id="IPR023170">
    <property type="entry name" value="HhH_base_excis_C"/>
</dbReference>
<evidence type="ECO:0000313" key="2">
    <source>
        <dbReference type="EMBL" id="CAN90674.1"/>
    </source>
</evidence>
<dbReference type="Pfam" id="PF09674">
    <property type="entry name" value="DUF2400"/>
    <property type="match status" value="1"/>
</dbReference>
<dbReference type="KEGG" id="scl:sce0517"/>
<feature type="region of interest" description="Disordered" evidence="1">
    <location>
        <begin position="1"/>
        <end position="69"/>
    </location>
</feature>
<organism evidence="2 3">
    <name type="scientific">Sorangium cellulosum (strain So ce56)</name>
    <name type="common">Polyangium cellulosum (strain So ce56)</name>
    <dbReference type="NCBI Taxonomy" id="448385"/>
    <lineage>
        <taxon>Bacteria</taxon>
        <taxon>Pseudomonadati</taxon>
        <taxon>Myxococcota</taxon>
        <taxon>Polyangia</taxon>
        <taxon>Polyangiales</taxon>
        <taxon>Polyangiaceae</taxon>
        <taxon>Sorangium</taxon>
    </lineage>
</organism>
<dbReference type="STRING" id="448385.sce0517"/>
<dbReference type="SUPFAM" id="SSF48150">
    <property type="entry name" value="DNA-glycosylase"/>
    <property type="match status" value="1"/>
</dbReference>
<gene>
    <name evidence="2" type="ordered locus">sce0517</name>
</gene>
<feature type="compositionally biased region" description="Low complexity" evidence="1">
    <location>
        <begin position="56"/>
        <end position="69"/>
    </location>
</feature>
<dbReference type="InterPro" id="IPR011257">
    <property type="entry name" value="DNA_glycosylase"/>
</dbReference>
<reference evidence="2 3" key="1">
    <citation type="journal article" date="2007" name="Nat. Biotechnol.">
        <title>Complete genome sequence of the myxobacterium Sorangium cellulosum.</title>
        <authorList>
            <person name="Schneiker S."/>
            <person name="Perlova O."/>
            <person name="Kaiser O."/>
            <person name="Gerth K."/>
            <person name="Alici A."/>
            <person name="Altmeyer M.O."/>
            <person name="Bartels D."/>
            <person name="Bekel T."/>
            <person name="Beyer S."/>
            <person name="Bode E."/>
            <person name="Bode H.B."/>
            <person name="Bolten C.J."/>
            <person name="Choudhuri J.V."/>
            <person name="Doss S."/>
            <person name="Elnakady Y.A."/>
            <person name="Frank B."/>
            <person name="Gaigalat L."/>
            <person name="Goesmann A."/>
            <person name="Groeger C."/>
            <person name="Gross F."/>
            <person name="Jelsbak L."/>
            <person name="Jelsbak L."/>
            <person name="Kalinowski J."/>
            <person name="Kegler C."/>
            <person name="Knauber T."/>
            <person name="Konietzny S."/>
            <person name="Kopp M."/>
            <person name="Krause L."/>
            <person name="Krug D."/>
            <person name="Linke B."/>
            <person name="Mahmud T."/>
            <person name="Martinez-Arias R."/>
            <person name="McHardy A.C."/>
            <person name="Merai M."/>
            <person name="Meyer F."/>
            <person name="Mormann S."/>
            <person name="Munoz-Dorado J."/>
            <person name="Perez J."/>
            <person name="Pradella S."/>
            <person name="Rachid S."/>
            <person name="Raddatz G."/>
            <person name="Rosenau F."/>
            <person name="Rueckert C."/>
            <person name="Sasse F."/>
            <person name="Scharfe M."/>
            <person name="Schuster S.C."/>
            <person name="Suen G."/>
            <person name="Treuner-Lange A."/>
            <person name="Velicer G.J."/>
            <person name="Vorholter F.-J."/>
            <person name="Weissman K.J."/>
            <person name="Welch R.D."/>
            <person name="Wenzel S.C."/>
            <person name="Whitworth D.E."/>
            <person name="Wilhelm S."/>
            <person name="Wittmann C."/>
            <person name="Bloecker H."/>
            <person name="Puehler A."/>
            <person name="Mueller R."/>
        </authorList>
    </citation>
    <scope>NUCLEOTIDE SEQUENCE [LARGE SCALE GENOMIC DNA]</scope>
    <source>
        <strain evidence="3">So ce56</strain>
    </source>
</reference>
<dbReference type="HOGENOM" id="CLU_064298_0_0_7"/>
<dbReference type="AlphaFoldDB" id="A9GUW0"/>
<evidence type="ECO:0000313" key="3">
    <source>
        <dbReference type="Proteomes" id="UP000002139"/>
    </source>
</evidence>
<dbReference type="eggNOG" id="COG0177">
    <property type="taxonomic scope" value="Bacteria"/>
</dbReference>
<evidence type="ECO:0008006" key="4">
    <source>
        <dbReference type="Google" id="ProtNLM"/>
    </source>
</evidence>
<name>A9GUW0_SORC5</name>
<dbReference type="RefSeq" id="WP_012233152.1">
    <property type="nucleotide sequence ID" value="NC_010162.1"/>
</dbReference>